<evidence type="ECO:0000313" key="3">
    <source>
        <dbReference type="Proteomes" id="UP000634136"/>
    </source>
</evidence>
<dbReference type="PANTHER" id="PTHR36034:SF2">
    <property type="entry name" value="EXPRESSED PROTEIN"/>
    <property type="match status" value="1"/>
</dbReference>
<dbReference type="EMBL" id="JAAIUW010000011">
    <property type="protein sequence ID" value="KAF7809175.1"/>
    <property type="molecule type" value="Genomic_DNA"/>
</dbReference>
<feature type="region of interest" description="Disordered" evidence="1">
    <location>
        <begin position="1"/>
        <end position="32"/>
    </location>
</feature>
<proteinExistence type="predicted"/>
<gene>
    <name evidence="2" type="ORF">G2W53_035918</name>
</gene>
<feature type="region of interest" description="Disordered" evidence="1">
    <location>
        <begin position="356"/>
        <end position="387"/>
    </location>
</feature>
<protein>
    <submittedName>
        <fullName evidence="2">Uncharacterized protein</fullName>
    </submittedName>
</protein>
<feature type="compositionally biased region" description="Polar residues" evidence="1">
    <location>
        <begin position="1"/>
        <end position="12"/>
    </location>
</feature>
<dbReference type="OrthoDB" id="1918650at2759"/>
<evidence type="ECO:0000313" key="2">
    <source>
        <dbReference type="EMBL" id="KAF7809175.1"/>
    </source>
</evidence>
<dbReference type="PANTHER" id="PTHR36034">
    <property type="entry name" value="EXPRESSED PROTEIN"/>
    <property type="match status" value="1"/>
</dbReference>
<dbReference type="AlphaFoldDB" id="A0A834SUX4"/>
<feature type="region of interest" description="Disordered" evidence="1">
    <location>
        <begin position="739"/>
        <end position="767"/>
    </location>
</feature>
<sequence>MNFLLRSTNVSAERSPIPESHTDTHHRSTPRSTLETLISEDLYTQKSTVDDYDRENNVVGGENGTLTAQISKDDLPVVAKHSDVSEEEGWIVIPYKELPENWNQVPDIQSLRPLDRSFLFPGEQVYIVACLSACKQDTEIITPFKVAAVMSKNGIGHNPEKENGSIENGNNLLSGEGELKPCGEEQKGENLSKVKIDHPKDVSAGESLLRMEDHKRQTALLLQEFENSHFFVRIAESDEPLWSKRGFSVVGTKESAKNVSPVSAVIDRGNFDATISGGVARSSVKCCALPNGDILVLLQVHVGVNFLKDPCIEILQFEKYQEKSLSSHNQDSAVYTNHNPYGELLKWILPLDNTLSPPTPPLSPPTNLTSNSGIGSTSQRSNFSSPSGSQLFSFSNFRSYSMSSLPQNTTPPLAPVKAGSSKPSFDHEDWNLVSSQKVLRNKTGVEELLSFRGVSLERERFSVCCGLEGIYTPGRRWRRKLEIIQPVEIHSFAADCNSEDLLCVQIKNVAPVHAPDIVIFIDAITIIFEEASKGGLPSSLPIACIEAGNDHFLPNLALSYSVMEIFHDSMEPVHRRGEEHSFILKPATSLLKNLKVQGERSSQLSKLQSGNSASNLSLDRRKIDLTDDQYAIMVSCRCNYTASRLFFKQSTSWRPRISRDILISVASDMSGQSLGPDERNSQLPVQVLTLQASNLTSEDLTLTVLAPASFTSPPSVVSLSSPNTPMSPFIGFAERSGRVNGERRTGATQGLVKENEKQSNDGGPQTVSVGDDVIPNSGLSCTHLWLQSRVPLGCIPPQSTATVKLELLPLTDGIITLDTLQIDVKEKGVSYIPECSLKINATSSISTGII</sequence>
<keyword evidence="3" id="KW-1185">Reference proteome</keyword>
<organism evidence="2 3">
    <name type="scientific">Senna tora</name>
    <dbReference type="NCBI Taxonomy" id="362788"/>
    <lineage>
        <taxon>Eukaryota</taxon>
        <taxon>Viridiplantae</taxon>
        <taxon>Streptophyta</taxon>
        <taxon>Embryophyta</taxon>
        <taxon>Tracheophyta</taxon>
        <taxon>Spermatophyta</taxon>
        <taxon>Magnoliopsida</taxon>
        <taxon>eudicotyledons</taxon>
        <taxon>Gunneridae</taxon>
        <taxon>Pentapetalae</taxon>
        <taxon>rosids</taxon>
        <taxon>fabids</taxon>
        <taxon>Fabales</taxon>
        <taxon>Fabaceae</taxon>
        <taxon>Caesalpinioideae</taxon>
        <taxon>Cassia clade</taxon>
        <taxon>Senna</taxon>
    </lineage>
</organism>
<reference evidence="2" key="1">
    <citation type="submission" date="2020-09" db="EMBL/GenBank/DDBJ databases">
        <title>Genome-Enabled Discovery of Anthraquinone Biosynthesis in Senna tora.</title>
        <authorList>
            <person name="Kang S.-H."/>
            <person name="Pandey R.P."/>
            <person name="Lee C.-M."/>
            <person name="Sim J.-S."/>
            <person name="Jeong J.-T."/>
            <person name="Choi B.-S."/>
            <person name="Jung M."/>
            <person name="Ginzburg D."/>
            <person name="Zhao K."/>
            <person name="Won S.Y."/>
            <person name="Oh T.-J."/>
            <person name="Yu Y."/>
            <person name="Kim N.-H."/>
            <person name="Lee O.R."/>
            <person name="Lee T.-H."/>
            <person name="Bashyal P."/>
            <person name="Kim T.-S."/>
            <person name="Lee W.-H."/>
            <person name="Kawkins C."/>
            <person name="Kim C.-K."/>
            <person name="Kim J.S."/>
            <person name="Ahn B.O."/>
            <person name="Rhee S.Y."/>
            <person name="Sohng J.K."/>
        </authorList>
    </citation>
    <scope>NUCLEOTIDE SEQUENCE</scope>
    <source>
        <tissue evidence="2">Leaf</tissue>
    </source>
</reference>
<name>A0A834SUX4_9FABA</name>
<dbReference type="Proteomes" id="UP000634136">
    <property type="component" value="Unassembled WGS sequence"/>
</dbReference>
<evidence type="ECO:0000256" key="1">
    <source>
        <dbReference type="SAM" id="MobiDB-lite"/>
    </source>
</evidence>
<accession>A0A834SUX4</accession>
<comment type="caution">
    <text evidence="2">The sequence shown here is derived from an EMBL/GenBank/DDBJ whole genome shotgun (WGS) entry which is preliminary data.</text>
</comment>
<feature type="region of interest" description="Disordered" evidence="1">
    <location>
        <begin position="403"/>
        <end position="422"/>
    </location>
</feature>